<name>W9XH66_9EURO</name>
<feature type="compositionally biased region" description="Gly residues" evidence="1">
    <location>
        <begin position="48"/>
        <end position="75"/>
    </location>
</feature>
<dbReference type="PANTHER" id="PTHR42091">
    <property type="entry name" value="CONSERVED GLYCINE-RICH PROTEIN (AFU_ORTHOLOGUE AFUA_7G02440)"/>
    <property type="match status" value="1"/>
</dbReference>
<dbReference type="eggNOG" id="ENOG502S4KZ">
    <property type="taxonomic scope" value="Eukaryota"/>
</dbReference>
<organism evidence="4 5">
    <name type="scientific">Capronia epimyces CBS 606.96</name>
    <dbReference type="NCBI Taxonomy" id="1182542"/>
    <lineage>
        <taxon>Eukaryota</taxon>
        <taxon>Fungi</taxon>
        <taxon>Dikarya</taxon>
        <taxon>Ascomycota</taxon>
        <taxon>Pezizomycotina</taxon>
        <taxon>Eurotiomycetes</taxon>
        <taxon>Chaetothyriomycetidae</taxon>
        <taxon>Chaetothyriales</taxon>
        <taxon>Herpotrichiellaceae</taxon>
        <taxon>Capronia</taxon>
    </lineage>
</organism>
<dbReference type="STRING" id="1182542.W9XH66"/>
<evidence type="ECO:0000256" key="1">
    <source>
        <dbReference type="SAM" id="MobiDB-lite"/>
    </source>
</evidence>
<protein>
    <recommendedName>
        <fullName evidence="3">DUF7732 domain-containing protein</fullName>
    </recommendedName>
</protein>
<sequence length="274" mass="28251">MKLFLLTALLYLTSLVAAVPPSSHLAEVLVRDVSPHEQYNTLERRKGGGGGKGGGSGSSGSSGSGGRTSGSGGSSGSRPASSYSFSPSSNVGGRTRDGSGTPKTYGNRYAGGAVVPYTAGGRSPTRGIAPYALPIAGLAFFPGLWLYGSLWAYPYPMYYQWNHDGQNRTSNVTCLCQQYQVCGCDPTDNSTFLDQVVSNGTGQPVNSSIVRTIDYGNGTAATYINGSLANGTTASGGTDPSNESEISAGVRLAIDYGGYWLMVAIVSTGICMVA</sequence>
<evidence type="ECO:0000313" key="5">
    <source>
        <dbReference type="Proteomes" id="UP000019478"/>
    </source>
</evidence>
<feature type="compositionally biased region" description="Low complexity" evidence="1">
    <location>
        <begin position="76"/>
        <end position="93"/>
    </location>
</feature>
<dbReference type="Pfam" id="PF24866">
    <property type="entry name" value="DUF7732"/>
    <property type="match status" value="1"/>
</dbReference>
<feature type="signal peptide" evidence="2">
    <location>
        <begin position="1"/>
        <end position="18"/>
    </location>
</feature>
<dbReference type="GeneID" id="19171947"/>
<dbReference type="OrthoDB" id="5425547at2759"/>
<dbReference type="RefSeq" id="XP_007736147.1">
    <property type="nucleotide sequence ID" value="XM_007737957.1"/>
</dbReference>
<evidence type="ECO:0000259" key="3">
    <source>
        <dbReference type="Pfam" id="PF24866"/>
    </source>
</evidence>
<keyword evidence="5" id="KW-1185">Reference proteome</keyword>
<proteinExistence type="predicted"/>
<evidence type="ECO:0000313" key="4">
    <source>
        <dbReference type="EMBL" id="EXJ79573.1"/>
    </source>
</evidence>
<dbReference type="PANTHER" id="PTHR42091:SF1">
    <property type="entry name" value="CONSERVED GLYCINE-RICH PROTEIN (AFU_ORTHOLOGUE AFUA_7G02440)"/>
    <property type="match status" value="1"/>
</dbReference>
<reference evidence="4" key="1">
    <citation type="submission" date="2013-03" db="EMBL/GenBank/DDBJ databases">
        <title>The Genome Sequence of Capronia epimyces CBS 606.96.</title>
        <authorList>
            <consortium name="The Broad Institute Genomics Platform"/>
            <person name="Cuomo C."/>
            <person name="de Hoog S."/>
            <person name="Gorbushina A."/>
            <person name="Walker B."/>
            <person name="Young S.K."/>
            <person name="Zeng Q."/>
            <person name="Gargeya S."/>
            <person name="Fitzgerald M."/>
            <person name="Haas B."/>
            <person name="Abouelleil A."/>
            <person name="Allen A.W."/>
            <person name="Alvarado L."/>
            <person name="Arachchi H.M."/>
            <person name="Berlin A.M."/>
            <person name="Chapman S.B."/>
            <person name="Gainer-Dewar J."/>
            <person name="Goldberg J."/>
            <person name="Griggs A."/>
            <person name="Gujja S."/>
            <person name="Hansen M."/>
            <person name="Howarth C."/>
            <person name="Imamovic A."/>
            <person name="Ireland A."/>
            <person name="Larimer J."/>
            <person name="McCowan C."/>
            <person name="Murphy C."/>
            <person name="Pearson M."/>
            <person name="Poon T.W."/>
            <person name="Priest M."/>
            <person name="Roberts A."/>
            <person name="Saif S."/>
            <person name="Shea T."/>
            <person name="Sisk P."/>
            <person name="Sykes S."/>
            <person name="Wortman J."/>
            <person name="Nusbaum C."/>
            <person name="Birren B."/>
        </authorList>
    </citation>
    <scope>NUCLEOTIDE SEQUENCE [LARGE SCALE GENOMIC DNA]</scope>
    <source>
        <strain evidence="4">CBS 606.96</strain>
    </source>
</reference>
<dbReference type="InterPro" id="IPR056634">
    <property type="entry name" value="DUF7732"/>
</dbReference>
<dbReference type="AlphaFoldDB" id="W9XH66"/>
<feature type="chain" id="PRO_5004934716" description="DUF7732 domain-containing protein" evidence="2">
    <location>
        <begin position="19"/>
        <end position="274"/>
    </location>
</feature>
<keyword evidence="2" id="KW-0732">Signal</keyword>
<feature type="domain" description="DUF7732" evidence="3">
    <location>
        <begin position="109"/>
        <end position="232"/>
    </location>
</feature>
<dbReference type="Proteomes" id="UP000019478">
    <property type="component" value="Unassembled WGS sequence"/>
</dbReference>
<dbReference type="EMBL" id="AMGY01000007">
    <property type="protein sequence ID" value="EXJ79573.1"/>
    <property type="molecule type" value="Genomic_DNA"/>
</dbReference>
<gene>
    <name evidence="4" type="ORF">A1O3_07852</name>
</gene>
<dbReference type="HOGENOM" id="CLU_060392_0_0_1"/>
<feature type="region of interest" description="Disordered" evidence="1">
    <location>
        <begin position="39"/>
        <end position="106"/>
    </location>
</feature>
<accession>W9XH66</accession>
<comment type="caution">
    <text evidence="4">The sequence shown here is derived from an EMBL/GenBank/DDBJ whole genome shotgun (WGS) entry which is preliminary data.</text>
</comment>
<evidence type="ECO:0000256" key="2">
    <source>
        <dbReference type="SAM" id="SignalP"/>
    </source>
</evidence>